<keyword evidence="14 20" id="KW-0449">Lipoprotein</keyword>
<dbReference type="PANTHER" id="PTHR30040">
    <property type="entry name" value="THIAMINE BIOSYNTHESIS LIPOPROTEIN APBE"/>
    <property type="match status" value="1"/>
</dbReference>
<dbReference type="AlphaFoldDB" id="K7A117"/>
<dbReference type="GO" id="GO:0046872">
    <property type="term" value="F:metal ion binding"/>
    <property type="evidence" value="ECO:0007669"/>
    <property type="project" value="UniProtKB-UniRule"/>
</dbReference>
<organism evidence="20 21">
    <name type="scientific">Brumicola pallidula DSM 14239 = ACAM 615</name>
    <dbReference type="NCBI Taxonomy" id="1121922"/>
    <lineage>
        <taxon>Bacteria</taxon>
        <taxon>Pseudomonadati</taxon>
        <taxon>Pseudomonadota</taxon>
        <taxon>Gammaproteobacteria</taxon>
        <taxon>Alteromonadales</taxon>
        <taxon>Alteromonadaceae</taxon>
        <taxon>Brumicola</taxon>
    </lineage>
</organism>
<keyword evidence="6 18" id="KW-0285">Flavoprotein</keyword>
<gene>
    <name evidence="20" type="primary">apbE</name>
    <name evidence="20" type="ORF">GPAL_2354</name>
</gene>
<reference evidence="21" key="1">
    <citation type="journal article" date="2014" name="Environ. Microbiol.">
        <title>Comparative genomics of the marine bacterial genus Glaciecola reveals the high degree of genomic diversity and genomic characteristic for cold adaptation.</title>
        <authorList>
            <person name="Qin Q.L."/>
            <person name="Xie B.B."/>
            <person name="Yu Y."/>
            <person name="Shu Y.L."/>
            <person name="Rong J.C."/>
            <person name="Zhang Y.J."/>
            <person name="Zhao D.L."/>
            <person name="Chen X.L."/>
            <person name="Zhang X.Y."/>
            <person name="Chen B."/>
            <person name="Zhou B.C."/>
            <person name="Zhang Y.Z."/>
        </authorList>
    </citation>
    <scope>NUCLEOTIDE SEQUENCE [LARGE SCALE GENOMIC DNA]</scope>
    <source>
        <strain evidence="21">ACAM 615</strain>
    </source>
</reference>
<dbReference type="PANTHER" id="PTHR30040:SF2">
    <property type="entry name" value="FAD:PROTEIN FMN TRANSFERASE"/>
    <property type="match status" value="1"/>
</dbReference>
<evidence type="ECO:0000256" key="8">
    <source>
        <dbReference type="ARBA" id="ARBA00022723"/>
    </source>
</evidence>
<keyword evidence="8 18" id="KW-0479">Metal-binding</keyword>
<dbReference type="EMBL" id="BAEQ01000042">
    <property type="protein sequence ID" value="GAC29215.1"/>
    <property type="molecule type" value="Genomic_DNA"/>
</dbReference>
<dbReference type="STRING" id="1121922.GCA_000428905_02726"/>
<evidence type="ECO:0000256" key="2">
    <source>
        <dbReference type="ARBA" id="ARBA00011955"/>
    </source>
</evidence>
<dbReference type="GO" id="GO:0005886">
    <property type="term" value="C:plasma membrane"/>
    <property type="evidence" value="ECO:0007669"/>
    <property type="project" value="UniProtKB-SubCell"/>
</dbReference>
<feature type="binding site" evidence="19">
    <location>
        <position position="260"/>
    </location>
    <ligand>
        <name>Mg(2+)</name>
        <dbReference type="ChEBI" id="CHEBI:18420"/>
    </ligand>
</feature>
<keyword evidence="11 18" id="KW-0460">Magnesium</keyword>
<keyword evidence="7 18" id="KW-0808">Transferase</keyword>
<evidence type="ECO:0000256" key="18">
    <source>
        <dbReference type="PIRNR" id="PIRNR006268"/>
    </source>
</evidence>
<evidence type="ECO:0000256" key="6">
    <source>
        <dbReference type="ARBA" id="ARBA00022630"/>
    </source>
</evidence>
<accession>K7A117</accession>
<keyword evidence="12" id="KW-0472">Membrane</keyword>
<evidence type="ECO:0000256" key="11">
    <source>
        <dbReference type="ARBA" id="ARBA00022842"/>
    </source>
</evidence>
<feature type="binding site" evidence="19">
    <location>
        <position position="142"/>
    </location>
    <ligand>
        <name>Mg(2+)</name>
        <dbReference type="ChEBI" id="CHEBI:18420"/>
    </ligand>
</feature>
<evidence type="ECO:0000256" key="16">
    <source>
        <dbReference type="ARBA" id="ARBA00048540"/>
    </source>
</evidence>
<protein>
    <recommendedName>
        <fullName evidence="3 18">FAD:protein FMN transferase</fullName>
        <ecNumber evidence="2 18">2.7.1.180</ecNumber>
    </recommendedName>
    <alternativeName>
        <fullName evidence="15 18">Flavin transferase</fullName>
    </alternativeName>
</protein>
<keyword evidence="4" id="KW-1003">Cell membrane</keyword>
<dbReference type="FunFam" id="3.10.520.10:FF:000001">
    <property type="entry name" value="FAD:protein FMN transferase"/>
    <property type="match status" value="1"/>
</dbReference>
<comment type="cofactor">
    <cofactor evidence="19">
        <name>Mg(2+)</name>
        <dbReference type="ChEBI" id="CHEBI:18420"/>
    </cofactor>
    <cofactor evidence="19">
        <name>Mn(2+)</name>
        <dbReference type="ChEBI" id="CHEBI:29035"/>
    </cofactor>
    <text evidence="19">Magnesium. Can also use manganese.</text>
</comment>
<dbReference type="InterPro" id="IPR003374">
    <property type="entry name" value="ApbE-like_sf"/>
</dbReference>
<evidence type="ECO:0000256" key="19">
    <source>
        <dbReference type="PIRSR" id="PIRSR006268-2"/>
    </source>
</evidence>
<evidence type="ECO:0000256" key="15">
    <source>
        <dbReference type="ARBA" id="ARBA00031306"/>
    </source>
</evidence>
<comment type="catalytic activity">
    <reaction evidence="16 18">
        <text>L-threonyl-[protein] + FAD = FMN-L-threonyl-[protein] + AMP + H(+)</text>
        <dbReference type="Rhea" id="RHEA:36847"/>
        <dbReference type="Rhea" id="RHEA-COMP:11060"/>
        <dbReference type="Rhea" id="RHEA-COMP:11061"/>
        <dbReference type="ChEBI" id="CHEBI:15378"/>
        <dbReference type="ChEBI" id="CHEBI:30013"/>
        <dbReference type="ChEBI" id="CHEBI:57692"/>
        <dbReference type="ChEBI" id="CHEBI:74257"/>
        <dbReference type="ChEBI" id="CHEBI:456215"/>
        <dbReference type="EC" id="2.7.1.180"/>
    </reaction>
</comment>
<comment type="similarity">
    <text evidence="1 18">Belongs to the ApbE family.</text>
</comment>
<evidence type="ECO:0000256" key="17">
    <source>
        <dbReference type="ARBA" id="ARBA00060485"/>
    </source>
</evidence>
<evidence type="ECO:0000256" key="7">
    <source>
        <dbReference type="ARBA" id="ARBA00022679"/>
    </source>
</evidence>
<evidence type="ECO:0000256" key="4">
    <source>
        <dbReference type="ARBA" id="ARBA00022475"/>
    </source>
</evidence>
<evidence type="ECO:0000256" key="13">
    <source>
        <dbReference type="ARBA" id="ARBA00023139"/>
    </source>
</evidence>
<evidence type="ECO:0000256" key="10">
    <source>
        <dbReference type="ARBA" id="ARBA00022827"/>
    </source>
</evidence>
<evidence type="ECO:0000313" key="21">
    <source>
        <dbReference type="Proteomes" id="UP000006251"/>
    </source>
</evidence>
<evidence type="ECO:0000256" key="1">
    <source>
        <dbReference type="ARBA" id="ARBA00008282"/>
    </source>
</evidence>
<keyword evidence="10 18" id="KW-0274">FAD</keyword>
<dbReference type="Proteomes" id="UP000006251">
    <property type="component" value="Unassembled WGS sequence"/>
</dbReference>
<dbReference type="InterPro" id="IPR024932">
    <property type="entry name" value="ApbE"/>
</dbReference>
<dbReference type="PIRSF" id="PIRSF006268">
    <property type="entry name" value="ApbE"/>
    <property type="match status" value="1"/>
</dbReference>
<keyword evidence="13" id="KW-0564">Palmitate</keyword>
<dbReference type="GO" id="GO:0016740">
    <property type="term" value="F:transferase activity"/>
    <property type="evidence" value="ECO:0007669"/>
    <property type="project" value="UniProtKB-UniRule"/>
</dbReference>
<keyword evidence="5" id="KW-0997">Cell inner membrane</keyword>
<evidence type="ECO:0000256" key="5">
    <source>
        <dbReference type="ARBA" id="ARBA00022519"/>
    </source>
</evidence>
<evidence type="ECO:0000256" key="9">
    <source>
        <dbReference type="ARBA" id="ARBA00022729"/>
    </source>
</evidence>
<comment type="subcellular location">
    <subcellularLocation>
        <location evidence="17">Cell inner membrane</location>
        <topology evidence="17">Lipid-anchor</topology>
        <orientation evidence="17">Periplasmic side</orientation>
    </subcellularLocation>
</comment>
<dbReference type="EC" id="2.7.1.180" evidence="2 18"/>
<evidence type="ECO:0000256" key="3">
    <source>
        <dbReference type="ARBA" id="ARBA00016337"/>
    </source>
</evidence>
<evidence type="ECO:0000256" key="14">
    <source>
        <dbReference type="ARBA" id="ARBA00023288"/>
    </source>
</evidence>
<proteinExistence type="inferred from homology"/>
<feature type="binding site" evidence="19">
    <location>
        <position position="256"/>
    </location>
    <ligand>
        <name>Mg(2+)</name>
        <dbReference type="ChEBI" id="CHEBI:18420"/>
    </ligand>
</feature>
<evidence type="ECO:0000313" key="20">
    <source>
        <dbReference type="EMBL" id="GAC29215.1"/>
    </source>
</evidence>
<evidence type="ECO:0000256" key="12">
    <source>
        <dbReference type="ARBA" id="ARBA00023136"/>
    </source>
</evidence>
<comment type="caution">
    <text evidence="20">The sequence shown here is derived from an EMBL/GenBank/DDBJ whole genome shotgun (WGS) entry which is preliminary data.</text>
</comment>
<keyword evidence="9" id="KW-0732">Signal</keyword>
<dbReference type="Gene3D" id="3.10.520.10">
    <property type="entry name" value="ApbE-like domains"/>
    <property type="match status" value="1"/>
</dbReference>
<dbReference type="SUPFAM" id="SSF143631">
    <property type="entry name" value="ApbE-like"/>
    <property type="match status" value="1"/>
</dbReference>
<name>K7A117_9ALTE</name>
<keyword evidence="21" id="KW-1185">Reference proteome</keyword>
<dbReference type="Pfam" id="PF02424">
    <property type="entry name" value="ApbE"/>
    <property type="match status" value="1"/>
</dbReference>
<sequence length="306" mass="33552">MGTTYSIKVVKRPETPIDVKALQGEIDDALIQVNALMSTYDPDSELSKLNEAEAGQPFAISEQTEYVLTEAIRLHNLSGGSLDVTVGPLVNLWGFGPDKRAEVIPTKSQLLEIEDFVGIDKFELNSGVVTKLHSKLYIDLSTIAKGYGVDVVADIIEGRQINDYLVEIGGEMRVAGKKANGSDWRIAIEKPISNERAIQKIISIGNNAVATSGNYRNYFEQDGIRYSHLIEPTTGYPITHNLVSVTVVHASSMTADGLATALNVMGAEKAKELAQRNDLAVFMIMKQGDDFIEYASPMFIRDIQQN</sequence>